<evidence type="ECO:0008006" key="7">
    <source>
        <dbReference type="Google" id="ProtNLM"/>
    </source>
</evidence>
<dbReference type="Proteomes" id="UP001085076">
    <property type="component" value="Miscellaneous, Linkage group lg05"/>
</dbReference>
<dbReference type="GO" id="GO:0003729">
    <property type="term" value="F:mRNA binding"/>
    <property type="evidence" value="ECO:0007669"/>
    <property type="project" value="TreeGrafter"/>
</dbReference>
<reference evidence="5" key="2">
    <citation type="journal article" date="2022" name="Hortic Res">
        <title>The genome of Dioscorea zingiberensis sheds light on the biosynthesis, origin and evolution of the medicinally important diosgenin saponins.</title>
        <authorList>
            <person name="Li Y."/>
            <person name="Tan C."/>
            <person name="Li Z."/>
            <person name="Guo J."/>
            <person name="Li S."/>
            <person name="Chen X."/>
            <person name="Wang C."/>
            <person name="Dai X."/>
            <person name="Yang H."/>
            <person name="Song W."/>
            <person name="Hou L."/>
            <person name="Xu J."/>
            <person name="Tong Z."/>
            <person name="Xu A."/>
            <person name="Yuan X."/>
            <person name="Wang W."/>
            <person name="Yang Q."/>
            <person name="Chen L."/>
            <person name="Sun Z."/>
            <person name="Wang K."/>
            <person name="Pan B."/>
            <person name="Chen J."/>
            <person name="Bao Y."/>
            <person name="Liu F."/>
            <person name="Qi X."/>
            <person name="Gang D.R."/>
            <person name="Wen J."/>
            <person name="Li J."/>
        </authorList>
    </citation>
    <scope>NUCLEOTIDE SEQUENCE</scope>
    <source>
        <strain evidence="5">Dzin_1.0</strain>
    </source>
</reference>
<feature type="repeat" description="PPR" evidence="3">
    <location>
        <begin position="198"/>
        <end position="233"/>
    </location>
</feature>
<dbReference type="AlphaFoldDB" id="A0A9D5CDT7"/>
<organism evidence="5 6">
    <name type="scientific">Dioscorea zingiberensis</name>
    <dbReference type="NCBI Taxonomy" id="325984"/>
    <lineage>
        <taxon>Eukaryota</taxon>
        <taxon>Viridiplantae</taxon>
        <taxon>Streptophyta</taxon>
        <taxon>Embryophyta</taxon>
        <taxon>Tracheophyta</taxon>
        <taxon>Spermatophyta</taxon>
        <taxon>Magnoliopsida</taxon>
        <taxon>Liliopsida</taxon>
        <taxon>Dioscoreales</taxon>
        <taxon>Dioscoreaceae</taxon>
        <taxon>Dioscorea</taxon>
    </lineage>
</organism>
<evidence type="ECO:0000256" key="1">
    <source>
        <dbReference type="ARBA" id="ARBA00007626"/>
    </source>
</evidence>
<dbReference type="Gene3D" id="1.25.40.10">
    <property type="entry name" value="Tetratricopeptide repeat domain"/>
    <property type="match status" value="4"/>
</dbReference>
<dbReference type="PROSITE" id="PS51375">
    <property type="entry name" value="PPR"/>
    <property type="match status" value="9"/>
</dbReference>
<gene>
    <name evidence="5" type="ORF">J5N97_019340</name>
</gene>
<keyword evidence="2" id="KW-0677">Repeat</keyword>
<evidence type="ECO:0000256" key="4">
    <source>
        <dbReference type="SAM" id="MobiDB-lite"/>
    </source>
</evidence>
<evidence type="ECO:0000313" key="6">
    <source>
        <dbReference type="Proteomes" id="UP001085076"/>
    </source>
</evidence>
<feature type="region of interest" description="Disordered" evidence="4">
    <location>
        <begin position="1"/>
        <end position="21"/>
    </location>
</feature>
<feature type="repeat" description="PPR" evidence="3">
    <location>
        <begin position="163"/>
        <end position="197"/>
    </location>
</feature>
<proteinExistence type="inferred from homology"/>
<dbReference type="PANTHER" id="PTHR47938">
    <property type="entry name" value="RESPIRATORY COMPLEX I CHAPERONE (CIA84), PUTATIVE (AFU_ORTHOLOGUE AFUA_2G06020)-RELATED"/>
    <property type="match status" value="1"/>
</dbReference>
<feature type="repeat" description="PPR" evidence="3">
    <location>
        <begin position="339"/>
        <end position="373"/>
    </location>
</feature>
<name>A0A9D5CDT7_9LILI</name>
<dbReference type="OrthoDB" id="185373at2759"/>
<dbReference type="Pfam" id="PF13041">
    <property type="entry name" value="PPR_2"/>
    <property type="match status" value="4"/>
</dbReference>
<protein>
    <recommendedName>
        <fullName evidence="7">Pentatricopeptide repeat-containing protein</fullName>
    </recommendedName>
</protein>
<feature type="repeat" description="PPR" evidence="3">
    <location>
        <begin position="269"/>
        <end position="303"/>
    </location>
</feature>
<comment type="caution">
    <text evidence="5">The sequence shown here is derived from an EMBL/GenBank/DDBJ whole genome shotgun (WGS) entry which is preliminary data.</text>
</comment>
<evidence type="ECO:0000256" key="2">
    <source>
        <dbReference type="ARBA" id="ARBA00022737"/>
    </source>
</evidence>
<feature type="repeat" description="PPR" evidence="3">
    <location>
        <begin position="304"/>
        <end position="338"/>
    </location>
</feature>
<sequence>MLAIPAPPRVPPTAVSPSPPSPLLVAIPRIRDKHRNGRHIRALAKALKESIAASSAPEAINPVTKSSAIRAAVSEVKASSDLDSALLRVGGVLQVHDLNTLLRHFGESRRWSEVSQIFNWMQRCEKLDFASYSSFIKYMGKSGNLMKGLQVYDSILDKSTKMNVSVCNSILGCLVRNAKFEKSMELFNQMKDDGLHPDLVTYSTLLAGCARTNHGYTKAMHLVQELENNGLRKDTVIYGTLISICASNKLSEEAEAFFQQMLDEGCSPNTFHYSSLLNAYSLDGNYTKAEELVKRMNSSGVVPNKVVLTTLLKVYAKGGLFEKARELLAELEDMGFAKDEMPYCILMDSLAKSGDVQAAKEIFSEMRGKDIKIGGYSYSIMISALCRHGQFEEAKQLAKDFEASYAKYDLVMLNTLLRAYCNAGDMESVMQMMRKMDELTISPDWNTFHILIKYFCKEKLYHLAYRTIEDMHKRGHQLDEDLCSALIVQLGQGGFPSEAFSVYNFLKYSKRNLRKILHEQMLDILVAAGLLKDAYVIMKDNSESISNRLLEKFAITFMKSGNINLINDVLKAFHRSGHRIDQEVFRLAIARYVSKPEKKELLLQLLQWMPGQGYTTNGVKKVQKSRSEEIVAEGSNNQCGAKQYFLTWIFKLTGVWVVKVLIKRQNCPETVLEQESFEPSKPFMLLLCKVGRLSIKEMSENKTIVSAFISAALYIPPECSPQTLKLQLNLLLLFGVSK</sequence>
<dbReference type="Pfam" id="PF01535">
    <property type="entry name" value="PPR"/>
    <property type="match status" value="1"/>
</dbReference>
<dbReference type="InterPro" id="IPR002885">
    <property type="entry name" value="PPR_rpt"/>
</dbReference>
<comment type="similarity">
    <text evidence="1">Belongs to the PPR family. P subfamily.</text>
</comment>
<feature type="repeat" description="PPR" evidence="3">
    <location>
        <begin position="444"/>
        <end position="478"/>
    </location>
</feature>
<feature type="repeat" description="PPR" evidence="3">
    <location>
        <begin position="234"/>
        <end position="268"/>
    </location>
</feature>
<dbReference type="PANTHER" id="PTHR47938:SF35">
    <property type="entry name" value="PENTATRICOPEPTIDE REPEAT-CONTAINING PROTEIN 4, MITOCHONDRIAL-RELATED"/>
    <property type="match status" value="1"/>
</dbReference>
<dbReference type="InterPro" id="IPR011990">
    <property type="entry name" value="TPR-like_helical_dom_sf"/>
</dbReference>
<feature type="repeat" description="PPR" evidence="3">
    <location>
        <begin position="374"/>
        <end position="404"/>
    </location>
</feature>
<accession>A0A9D5CDT7</accession>
<evidence type="ECO:0000313" key="5">
    <source>
        <dbReference type="EMBL" id="KAJ0971381.1"/>
    </source>
</evidence>
<evidence type="ECO:0000256" key="3">
    <source>
        <dbReference type="PROSITE-ProRule" id="PRU00708"/>
    </source>
</evidence>
<reference evidence="5" key="1">
    <citation type="submission" date="2021-03" db="EMBL/GenBank/DDBJ databases">
        <authorList>
            <person name="Li Z."/>
            <person name="Yang C."/>
        </authorList>
    </citation>
    <scope>NUCLEOTIDE SEQUENCE</scope>
    <source>
        <strain evidence="5">Dzin_1.0</strain>
        <tissue evidence="5">Leaf</tissue>
    </source>
</reference>
<keyword evidence="6" id="KW-1185">Reference proteome</keyword>
<dbReference type="NCBIfam" id="TIGR00756">
    <property type="entry name" value="PPR"/>
    <property type="match status" value="8"/>
</dbReference>
<dbReference type="EMBL" id="JAGGNH010000005">
    <property type="protein sequence ID" value="KAJ0971381.1"/>
    <property type="molecule type" value="Genomic_DNA"/>
</dbReference>
<feature type="compositionally biased region" description="Pro residues" evidence="4">
    <location>
        <begin position="1"/>
        <end position="11"/>
    </location>
</feature>
<feature type="repeat" description="PPR" evidence="3">
    <location>
        <begin position="409"/>
        <end position="443"/>
    </location>
</feature>